<evidence type="ECO:0000313" key="1">
    <source>
        <dbReference type="EMBL" id="GFY15755.1"/>
    </source>
</evidence>
<protein>
    <submittedName>
        <fullName evidence="1">Uncharacterized protein</fullName>
    </submittedName>
</protein>
<accession>A0A8X6VQ87</accession>
<proteinExistence type="predicted"/>
<comment type="caution">
    <text evidence="1">The sequence shown here is derived from an EMBL/GenBank/DDBJ whole genome shotgun (WGS) entry which is preliminary data.</text>
</comment>
<sequence length="99" mass="10700">MKVGVCEGRVKTVAMGAQRVINLDNIGDGSFELKRDKGVANPEGLICENSCKEKYTLGTLVGCEKQLTVDRESFRNHTIAKIAGQGGKKTRVKQMCGNA</sequence>
<evidence type="ECO:0000313" key="2">
    <source>
        <dbReference type="Proteomes" id="UP000887159"/>
    </source>
</evidence>
<gene>
    <name evidence="1" type="primary">NCL1_44347</name>
    <name evidence="1" type="ORF">TNCV_1284001</name>
</gene>
<dbReference type="AlphaFoldDB" id="A0A8X6VQ87"/>
<reference evidence="1" key="1">
    <citation type="submission" date="2020-08" db="EMBL/GenBank/DDBJ databases">
        <title>Multicomponent nature underlies the extraordinary mechanical properties of spider dragline silk.</title>
        <authorList>
            <person name="Kono N."/>
            <person name="Nakamura H."/>
            <person name="Mori M."/>
            <person name="Yoshida Y."/>
            <person name="Ohtoshi R."/>
            <person name="Malay A.D."/>
            <person name="Moran D.A.P."/>
            <person name="Tomita M."/>
            <person name="Numata K."/>
            <person name="Arakawa K."/>
        </authorList>
    </citation>
    <scope>NUCLEOTIDE SEQUENCE</scope>
</reference>
<dbReference type="Proteomes" id="UP000887159">
    <property type="component" value="Unassembled WGS sequence"/>
</dbReference>
<keyword evidence="2" id="KW-1185">Reference proteome</keyword>
<dbReference type="EMBL" id="BMAU01021335">
    <property type="protein sequence ID" value="GFY15755.1"/>
    <property type="molecule type" value="Genomic_DNA"/>
</dbReference>
<organism evidence="1 2">
    <name type="scientific">Trichonephila clavipes</name>
    <name type="common">Golden silk orbweaver</name>
    <name type="synonym">Nephila clavipes</name>
    <dbReference type="NCBI Taxonomy" id="2585209"/>
    <lineage>
        <taxon>Eukaryota</taxon>
        <taxon>Metazoa</taxon>
        <taxon>Ecdysozoa</taxon>
        <taxon>Arthropoda</taxon>
        <taxon>Chelicerata</taxon>
        <taxon>Arachnida</taxon>
        <taxon>Araneae</taxon>
        <taxon>Araneomorphae</taxon>
        <taxon>Entelegynae</taxon>
        <taxon>Araneoidea</taxon>
        <taxon>Nephilidae</taxon>
        <taxon>Trichonephila</taxon>
    </lineage>
</organism>
<name>A0A8X6VQ87_TRICX</name>